<protein>
    <submittedName>
        <fullName evidence="1">Uncharacterized protein</fullName>
    </submittedName>
</protein>
<proteinExistence type="predicted"/>
<accession>A0A9Q0GVA4</accession>
<evidence type="ECO:0000313" key="1">
    <source>
        <dbReference type="EMBL" id="KAJ4954846.1"/>
    </source>
</evidence>
<comment type="caution">
    <text evidence="1">The sequence shown here is derived from an EMBL/GenBank/DDBJ whole genome shotgun (WGS) entry which is preliminary data.</text>
</comment>
<dbReference type="Proteomes" id="UP001141806">
    <property type="component" value="Unassembled WGS sequence"/>
</dbReference>
<sequence>MVAFTTTEMEARFNIDKERVAHHLRWVRLSGLALEFWDEYILFSMSKALGMPVYVDRNTLNKDIGRYARMCVEMINGGHCPEEVMVDCLRGGQWFFFKHVLVYEDPQPLSKVCGVFGHVSGACKDRAQNGGRTDLGAHEIMVVTVDNSVAIDSPTHRSANVTRSGLGNWVDVMDDVDEQD</sequence>
<dbReference type="OrthoDB" id="1001863at2759"/>
<dbReference type="AlphaFoldDB" id="A0A9Q0GVA4"/>
<dbReference type="InterPro" id="IPR040256">
    <property type="entry name" value="At4g02000-like"/>
</dbReference>
<reference evidence="1" key="1">
    <citation type="journal article" date="2023" name="Plant J.">
        <title>The genome of the king protea, Protea cynaroides.</title>
        <authorList>
            <person name="Chang J."/>
            <person name="Duong T.A."/>
            <person name="Schoeman C."/>
            <person name="Ma X."/>
            <person name="Roodt D."/>
            <person name="Barker N."/>
            <person name="Li Z."/>
            <person name="Van de Peer Y."/>
            <person name="Mizrachi E."/>
        </authorList>
    </citation>
    <scope>NUCLEOTIDE SEQUENCE</scope>
    <source>
        <tissue evidence="1">Young leaves</tissue>
    </source>
</reference>
<dbReference type="PANTHER" id="PTHR31286:SF99">
    <property type="entry name" value="DUF4283 DOMAIN-CONTAINING PROTEIN"/>
    <property type="match status" value="1"/>
</dbReference>
<keyword evidence="2" id="KW-1185">Reference proteome</keyword>
<dbReference type="PANTHER" id="PTHR31286">
    <property type="entry name" value="GLYCINE-RICH CELL WALL STRUCTURAL PROTEIN 1.8-LIKE"/>
    <property type="match status" value="1"/>
</dbReference>
<gene>
    <name evidence="1" type="ORF">NE237_011629</name>
</gene>
<organism evidence="1 2">
    <name type="scientific">Protea cynaroides</name>
    <dbReference type="NCBI Taxonomy" id="273540"/>
    <lineage>
        <taxon>Eukaryota</taxon>
        <taxon>Viridiplantae</taxon>
        <taxon>Streptophyta</taxon>
        <taxon>Embryophyta</taxon>
        <taxon>Tracheophyta</taxon>
        <taxon>Spermatophyta</taxon>
        <taxon>Magnoliopsida</taxon>
        <taxon>Proteales</taxon>
        <taxon>Proteaceae</taxon>
        <taxon>Protea</taxon>
    </lineage>
</organism>
<dbReference type="EMBL" id="JAMYWD010000011">
    <property type="protein sequence ID" value="KAJ4954846.1"/>
    <property type="molecule type" value="Genomic_DNA"/>
</dbReference>
<evidence type="ECO:0000313" key="2">
    <source>
        <dbReference type="Proteomes" id="UP001141806"/>
    </source>
</evidence>
<name>A0A9Q0GVA4_9MAGN</name>